<proteinExistence type="predicted"/>
<protein>
    <submittedName>
        <fullName evidence="1">Uncharacterized protein</fullName>
    </submittedName>
</protein>
<gene>
    <name evidence="1" type="ORF">O6H91_17G015000</name>
</gene>
<dbReference type="Proteomes" id="UP001162992">
    <property type="component" value="Chromosome 17"/>
</dbReference>
<organism evidence="1 2">
    <name type="scientific">Diphasiastrum complanatum</name>
    <name type="common">Issler's clubmoss</name>
    <name type="synonym">Lycopodium complanatum</name>
    <dbReference type="NCBI Taxonomy" id="34168"/>
    <lineage>
        <taxon>Eukaryota</taxon>
        <taxon>Viridiplantae</taxon>
        <taxon>Streptophyta</taxon>
        <taxon>Embryophyta</taxon>
        <taxon>Tracheophyta</taxon>
        <taxon>Lycopodiopsida</taxon>
        <taxon>Lycopodiales</taxon>
        <taxon>Lycopodiaceae</taxon>
        <taxon>Lycopodioideae</taxon>
        <taxon>Diphasiastrum</taxon>
    </lineage>
</organism>
<dbReference type="EMBL" id="CM055108">
    <property type="protein sequence ID" value="KAJ7524655.1"/>
    <property type="molecule type" value="Genomic_DNA"/>
</dbReference>
<comment type="caution">
    <text evidence="1">The sequence shown here is derived from an EMBL/GenBank/DDBJ whole genome shotgun (WGS) entry which is preliminary data.</text>
</comment>
<evidence type="ECO:0000313" key="2">
    <source>
        <dbReference type="Proteomes" id="UP001162992"/>
    </source>
</evidence>
<keyword evidence="2" id="KW-1185">Reference proteome</keyword>
<reference evidence="2" key="1">
    <citation type="journal article" date="2024" name="Proc. Natl. Acad. Sci. U.S.A.">
        <title>Extraordinary preservation of gene collinearity over three hundred million years revealed in homosporous lycophytes.</title>
        <authorList>
            <person name="Li C."/>
            <person name="Wickell D."/>
            <person name="Kuo L.Y."/>
            <person name="Chen X."/>
            <person name="Nie B."/>
            <person name="Liao X."/>
            <person name="Peng D."/>
            <person name="Ji J."/>
            <person name="Jenkins J."/>
            <person name="Williams M."/>
            <person name="Shu S."/>
            <person name="Plott C."/>
            <person name="Barry K."/>
            <person name="Rajasekar S."/>
            <person name="Grimwood J."/>
            <person name="Han X."/>
            <person name="Sun S."/>
            <person name="Hou Z."/>
            <person name="He W."/>
            <person name="Dai G."/>
            <person name="Sun C."/>
            <person name="Schmutz J."/>
            <person name="Leebens-Mack J.H."/>
            <person name="Li F.W."/>
            <person name="Wang L."/>
        </authorList>
    </citation>
    <scope>NUCLEOTIDE SEQUENCE [LARGE SCALE GENOMIC DNA]</scope>
    <source>
        <strain evidence="2">cv. PW_Plant_1</strain>
    </source>
</reference>
<sequence length="301" mass="32920">MSPSSYLNLQQNHVEPRSSGLHPQSFAREHGGCPEGCIPVQRRDPKQPLLRKYQTPTLSRQGTSHEYAVVGMPSSKGAYQGQFDNINSLNTAEVGWQVYPSLHPSDNPLAPHLFVYWTADAYKSTGCYNLGCAGFVQTNNKWVLGGTVSPYTTLDVHANNEYEISLVVFYDSTTPGWWLSISDTTIGYWPSSLYTTLQASADLLQWGGEILPSATTVGHTTTAMGSGAFPIEGYPVAAYHRNVTYATSPHTFFDATLQIQAVTNANCYNISVEQGDFSSSWGSYFFFGGPRGGNPACIKQT</sequence>
<accession>A0ACC2B4I2</accession>
<name>A0ACC2B4I2_DIPCM</name>
<evidence type="ECO:0000313" key="1">
    <source>
        <dbReference type="EMBL" id="KAJ7524655.1"/>
    </source>
</evidence>